<gene>
    <name evidence="1" type="ORF">MBO_09907</name>
</gene>
<evidence type="ECO:0000313" key="2">
    <source>
        <dbReference type="Proteomes" id="UP000035860"/>
    </source>
</evidence>
<reference evidence="1 2" key="1">
    <citation type="journal article" date="2014" name="Genome Announc.">
        <title>Draft Genome Sequence of Moraxella bovoculi Strain 237T (ATCC BAA-1259T) Isolated from a Calf with Infectious Bovine Keratoconjunctivitis.</title>
        <authorList>
            <person name="Calcutt M.J."/>
            <person name="Foecking M.F."/>
            <person name="Martin N.T."/>
            <person name="Mhlanga-Mutangadura T."/>
            <person name="Reilly T.J."/>
        </authorList>
    </citation>
    <scope>NUCLEOTIDE SEQUENCE [LARGE SCALE GENOMIC DNA]</scope>
    <source>
        <strain evidence="1 2">237</strain>
        <plasmid evidence="1">pMBC-2</plasmid>
    </source>
</reference>
<comment type="caution">
    <text evidence="1">The sequence shown here is derived from an EMBL/GenBank/DDBJ whole genome shotgun (WGS) entry which is preliminary data.</text>
</comment>
<evidence type="ECO:0000313" key="1">
    <source>
        <dbReference type="EMBL" id="KDN24279.1"/>
    </source>
</evidence>
<keyword evidence="2" id="KW-1185">Reference proteome</keyword>
<proteinExistence type="predicted"/>
<dbReference type="AlphaFoldDB" id="A0A066UJF0"/>
<protein>
    <submittedName>
        <fullName evidence="1">Uncharacterized protein</fullName>
    </submittedName>
</protein>
<dbReference type="Proteomes" id="UP000035860">
    <property type="component" value="Unassembled WGS sequence"/>
</dbReference>
<geneLocation type="plasmid" evidence="1">
    <name>pMBC-2</name>
</geneLocation>
<accession>A0A066UJF0</accession>
<name>A0A066UJF0_9GAMM</name>
<sequence>MELSTRNAKVLDEVKNYAQNLANQNDEKAKLFLDLLSKENPTKSDHDFVRDYIGVWRLTSKIEKKQRKEKLKKENQAGLDRKALNAAKFGLGGFILSEMKNETDPKFKDLFLLIGMMSGLIDSQNQIKIGLIDNSIQISIHPQNNELLNIKTTVLYFQVALETDDITYGFNDLPTIVSWAGQRPTIKDKFTGNWVDDNIQLTKETAKWVSYVVFKFLELHGYLAYDAVNQKFIFHDGFGFKHIDPNKQVINYFI</sequence>
<organism evidence="1 2">
    <name type="scientific">Moraxella bovoculi 237</name>
    <dbReference type="NCBI Taxonomy" id="743974"/>
    <lineage>
        <taxon>Bacteria</taxon>
        <taxon>Pseudomonadati</taxon>
        <taxon>Pseudomonadota</taxon>
        <taxon>Gammaproteobacteria</taxon>
        <taxon>Moraxellales</taxon>
        <taxon>Moraxellaceae</taxon>
        <taxon>Moraxella</taxon>
    </lineage>
</organism>
<dbReference type="RefSeq" id="WP_036367385.1">
    <property type="nucleotide sequence ID" value="NZ_AOMT01000044.1"/>
</dbReference>
<dbReference type="EMBL" id="AOMT01000044">
    <property type="protein sequence ID" value="KDN24279.1"/>
    <property type="molecule type" value="Genomic_DNA"/>
</dbReference>
<keyword evidence="1" id="KW-0614">Plasmid</keyword>